<dbReference type="InterPro" id="IPR036034">
    <property type="entry name" value="PDZ_sf"/>
</dbReference>
<dbReference type="InterPro" id="IPR041489">
    <property type="entry name" value="PDZ_6"/>
</dbReference>
<dbReference type="GO" id="GO:0004175">
    <property type="term" value="F:endopeptidase activity"/>
    <property type="evidence" value="ECO:0007669"/>
    <property type="project" value="TreeGrafter"/>
</dbReference>
<feature type="domain" description="PDZ" evidence="6">
    <location>
        <begin position="112"/>
        <end position="180"/>
    </location>
</feature>
<proteinExistence type="inferred from homology"/>
<organism evidence="7 8">
    <name type="scientific">Candidatus Vogelbacteria bacterium CG22_combo_CG10-13_8_21_14_all_37_9</name>
    <dbReference type="NCBI Taxonomy" id="1975046"/>
    <lineage>
        <taxon>Bacteria</taxon>
        <taxon>Candidatus Vogeliibacteriota</taxon>
    </lineage>
</organism>
<dbReference type="InterPro" id="IPR005151">
    <property type="entry name" value="Tail-specific_protease"/>
</dbReference>
<keyword evidence="2 5" id="KW-0645">Protease</keyword>
<dbReference type="SMART" id="SM00245">
    <property type="entry name" value="TSPc"/>
    <property type="match status" value="1"/>
</dbReference>
<dbReference type="PROSITE" id="PS50106">
    <property type="entry name" value="PDZ"/>
    <property type="match status" value="1"/>
</dbReference>
<dbReference type="CDD" id="cd06782">
    <property type="entry name" value="cpPDZ_CPP-like"/>
    <property type="match status" value="1"/>
</dbReference>
<dbReference type="Pfam" id="PF03572">
    <property type="entry name" value="Peptidase_S41"/>
    <property type="match status" value="1"/>
</dbReference>
<keyword evidence="4 5" id="KW-0720">Serine protease</keyword>
<evidence type="ECO:0000313" key="8">
    <source>
        <dbReference type="Proteomes" id="UP000229334"/>
    </source>
</evidence>
<dbReference type="CDD" id="cd07560">
    <property type="entry name" value="Peptidase_S41_CPP"/>
    <property type="match status" value="1"/>
</dbReference>
<accession>A0A2H0BKV0</accession>
<gene>
    <name evidence="7" type="ORF">COX02_00985</name>
</gene>
<comment type="similarity">
    <text evidence="1 5">Belongs to the peptidase S41A family.</text>
</comment>
<dbReference type="InterPro" id="IPR004447">
    <property type="entry name" value="Peptidase_S41A"/>
</dbReference>
<evidence type="ECO:0000256" key="1">
    <source>
        <dbReference type="ARBA" id="ARBA00009179"/>
    </source>
</evidence>
<dbReference type="Gene3D" id="2.30.42.10">
    <property type="match status" value="1"/>
</dbReference>
<dbReference type="GO" id="GO:0006508">
    <property type="term" value="P:proteolysis"/>
    <property type="evidence" value="ECO:0007669"/>
    <property type="project" value="UniProtKB-KW"/>
</dbReference>
<protein>
    <submittedName>
        <fullName evidence="7">Peptidase S41</fullName>
    </submittedName>
</protein>
<name>A0A2H0BKV0_9BACT</name>
<dbReference type="NCBIfam" id="TIGR00225">
    <property type="entry name" value="prc"/>
    <property type="match status" value="1"/>
</dbReference>
<dbReference type="Gene3D" id="3.30.750.44">
    <property type="match status" value="1"/>
</dbReference>
<dbReference type="GO" id="GO:0008236">
    <property type="term" value="F:serine-type peptidase activity"/>
    <property type="evidence" value="ECO:0007669"/>
    <property type="project" value="UniProtKB-KW"/>
</dbReference>
<dbReference type="GO" id="GO:0030288">
    <property type="term" value="C:outer membrane-bounded periplasmic space"/>
    <property type="evidence" value="ECO:0007669"/>
    <property type="project" value="TreeGrafter"/>
</dbReference>
<dbReference type="InterPro" id="IPR001478">
    <property type="entry name" value="PDZ"/>
</dbReference>
<evidence type="ECO:0000256" key="4">
    <source>
        <dbReference type="ARBA" id="ARBA00022825"/>
    </source>
</evidence>
<dbReference type="PANTHER" id="PTHR32060">
    <property type="entry name" value="TAIL-SPECIFIC PROTEASE"/>
    <property type="match status" value="1"/>
</dbReference>
<evidence type="ECO:0000256" key="2">
    <source>
        <dbReference type="ARBA" id="ARBA00022670"/>
    </source>
</evidence>
<dbReference type="AlphaFoldDB" id="A0A2H0BKV0"/>
<evidence type="ECO:0000256" key="5">
    <source>
        <dbReference type="RuleBase" id="RU004404"/>
    </source>
</evidence>
<dbReference type="GO" id="GO:0007165">
    <property type="term" value="P:signal transduction"/>
    <property type="evidence" value="ECO:0007669"/>
    <property type="project" value="TreeGrafter"/>
</dbReference>
<comment type="caution">
    <text evidence="7">The sequence shown here is derived from an EMBL/GenBank/DDBJ whole genome shotgun (WGS) entry which is preliminary data.</text>
</comment>
<dbReference type="SMART" id="SM00228">
    <property type="entry name" value="PDZ"/>
    <property type="match status" value="1"/>
</dbReference>
<dbReference type="PANTHER" id="PTHR32060:SF30">
    <property type="entry name" value="CARBOXY-TERMINAL PROCESSING PROTEASE CTPA"/>
    <property type="match status" value="1"/>
</dbReference>
<evidence type="ECO:0000256" key="3">
    <source>
        <dbReference type="ARBA" id="ARBA00022801"/>
    </source>
</evidence>
<dbReference type="Proteomes" id="UP000229334">
    <property type="component" value="Unassembled WGS sequence"/>
</dbReference>
<dbReference type="SUPFAM" id="SSF50156">
    <property type="entry name" value="PDZ domain-like"/>
    <property type="match status" value="1"/>
</dbReference>
<keyword evidence="3 5" id="KW-0378">Hydrolase</keyword>
<dbReference type="Pfam" id="PF17820">
    <property type="entry name" value="PDZ_6"/>
    <property type="match status" value="1"/>
</dbReference>
<evidence type="ECO:0000259" key="6">
    <source>
        <dbReference type="PROSITE" id="PS50106"/>
    </source>
</evidence>
<sequence>MKIKQFLVILSLVVIFIVTAFCSGLYLGYSNRPAILQVVGISHKEDPTIVPTADFMPFWKAWTILNERFVDTRATSSPEGPASDQDKIYGAIAGLTDSLGDPYTVFMPPEKKTQFEQEVSGNFGGVGMEVGMKDNTLTVISALPDSPAKKAGIMAGDKIIKIEATSTLNLNIDQAIRLIRGPKGTKVHLIMTRSKVDQPIEFIITRDTIIIPTVDTKKEKNGVFVLSLYNFSAQSPNLFRPALQEFINSGSDKLILDLRGNPGGYLEAAVDIASWFLPAGKIIVREDRGNGKIENTYISKGYDIFARLNRPVKMIILVDQGSASAAEIVAGALSENGVAILVGQKTFGKGSVQELIPVTSDTSLKVTIAHWLTPNGLSISHNGLNPKYSVPMTIDDLKAGRDPQLDKAIELLLAK</sequence>
<dbReference type="FunFam" id="2.30.42.10:FF:000063">
    <property type="entry name" value="Peptidase, S41 family"/>
    <property type="match status" value="1"/>
</dbReference>
<dbReference type="SUPFAM" id="SSF52096">
    <property type="entry name" value="ClpP/crotonase"/>
    <property type="match status" value="1"/>
</dbReference>
<reference evidence="7 8" key="1">
    <citation type="submission" date="2017-09" db="EMBL/GenBank/DDBJ databases">
        <title>Depth-based differentiation of microbial function through sediment-hosted aquifers and enrichment of novel symbionts in the deep terrestrial subsurface.</title>
        <authorList>
            <person name="Probst A.J."/>
            <person name="Ladd B."/>
            <person name="Jarett J.K."/>
            <person name="Geller-Mcgrath D.E."/>
            <person name="Sieber C.M."/>
            <person name="Emerson J.B."/>
            <person name="Anantharaman K."/>
            <person name="Thomas B.C."/>
            <person name="Malmstrom R."/>
            <person name="Stieglmeier M."/>
            <person name="Klingl A."/>
            <person name="Woyke T."/>
            <person name="Ryan C.M."/>
            <person name="Banfield J.F."/>
        </authorList>
    </citation>
    <scope>NUCLEOTIDE SEQUENCE [LARGE SCALE GENOMIC DNA]</scope>
    <source>
        <strain evidence="7">CG22_combo_CG10-13_8_21_14_all_37_9</strain>
    </source>
</reference>
<dbReference type="EMBL" id="PCSX01000017">
    <property type="protein sequence ID" value="PIP58305.1"/>
    <property type="molecule type" value="Genomic_DNA"/>
</dbReference>
<evidence type="ECO:0000313" key="7">
    <source>
        <dbReference type="EMBL" id="PIP58305.1"/>
    </source>
</evidence>
<dbReference type="Gene3D" id="3.90.226.10">
    <property type="entry name" value="2-enoyl-CoA Hydratase, Chain A, domain 1"/>
    <property type="match status" value="1"/>
</dbReference>
<dbReference type="InterPro" id="IPR029045">
    <property type="entry name" value="ClpP/crotonase-like_dom_sf"/>
</dbReference>